<organism evidence="7 8">
    <name type="scientific">Nocardioides baekrokdamisoli</name>
    <dbReference type="NCBI Taxonomy" id="1804624"/>
    <lineage>
        <taxon>Bacteria</taxon>
        <taxon>Bacillati</taxon>
        <taxon>Actinomycetota</taxon>
        <taxon>Actinomycetes</taxon>
        <taxon>Propionibacteriales</taxon>
        <taxon>Nocardioidaceae</taxon>
        <taxon>Nocardioides</taxon>
    </lineage>
</organism>
<evidence type="ECO:0000256" key="3">
    <source>
        <dbReference type="ARBA" id="ARBA00022692"/>
    </source>
</evidence>
<dbReference type="EMBL" id="AP019307">
    <property type="protein sequence ID" value="BBH18653.1"/>
    <property type="molecule type" value="Genomic_DNA"/>
</dbReference>
<dbReference type="PANTHER" id="PTHR33931:SF2">
    <property type="entry name" value="HOLIN-LIKE PROTEIN CIDA"/>
    <property type="match status" value="1"/>
</dbReference>
<evidence type="ECO:0000256" key="6">
    <source>
        <dbReference type="SAM" id="Phobius"/>
    </source>
</evidence>
<dbReference type="Proteomes" id="UP000271573">
    <property type="component" value="Chromosome"/>
</dbReference>
<comment type="subcellular location">
    <subcellularLocation>
        <location evidence="1">Cell membrane</location>
        <topology evidence="1">Multi-pass membrane protein</topology>
    </subcellularLocation>
</comment>
<feature type="transmembrane region" description="Helical" evidence="6">
    <location>
        <begin position="25"/>
        <end position="42"/>
    </location>
</feature>
<evidence type="ECO:0000313" key="7">
    <source>
        <dbReference type="EMBL" id="BBH18653.1"/>
    </source>
</evidence>
<protein>
    <submittedName>
        <fullName evidence="7">Murein hydrolase transporter LrgA</fullName>
    </submittedName>
</protein>
<keyword evidence="5 6" id="KW-0472">Membrane</keyword>
<dbReference type="GO" id="GO:0005886">
    <property type="term" value="C:plasma membrane"/>
    <property type="evidence" value="ECO:0007669"/>
    <property type="project" value="UniProtKB-SubCell"/>
</dbReference>
<evidence type="ECO:0000256" key="4">
    <source>
        <dbReference type="ARBA" id="ARBA00022989"/>
    </source>
</evidence>
<keyword evidence="2" id="KW-1003">Cell membrane</keyword>
<keyword evidence="7" id="KW-0378">Hydrolase</keyword>
<dbReference type="InterPro" id="IPR005538">
    <property type="entry name" value="LrgA/CidA"/>
</dbReference>
<keyword evidence="4 6" id="KW-1133">Transmembrane helix</keyword>
<evidence type="ECO:0000256" key="2">
    <source>
        <dbReference type="ARBA" id="ARBA00022475"/>
    </source>
</evidence>
<evidence type="ECO:0000313" key="8">
    <source>
        <dbReference type="Proteomes" id="UP000271573"/>
    </source>
</evidence>
<gene>
    <name evidence="7" type="ORF">Back2_29400</name>
</gene>
<keyword evidence="3 6" id="KW-0812">Transmembrane</keyword>
<feature type="transmembrane region" description="Helical" evidence="6">
    <location>
        <begin position="87"/>
        <end position="110"/>
    </location>
</feature>
<dbReference type="OrthoDB" id="3176438at2"/>
<dbReference type="PANTHER" id="PTHR33931">
    <property type="entry name" value="HOLIN-LIKE PROTEIN CIDA-RELATED"/>
    <property type="match status" value="1"/>
</dbReference>
<keyword evidence="8" id="KW-1185">Reference proteome</keyword>
<dbReference type="AlphaFoldDB" id="A0A3G9J1V6"/>
<accession>A0A3G9J1V6</accession>
<feature type="transmembrane region" description="Helical" evidence="6">
    <location>
        <begin position="62"/>
        <end position="81"/>
    </location>
</feature>
<dbReference type="GO" id="GO:0016787">
    <property type="term" value="F:hydrolase activity"/>
    <property type="evidence" value="ECO:0007669"/>
    <property type="project" value="UniProtKB-KW"/>
</dbReference>
<evidence type="ECO:0000256" key="1">
    <source>
        <dbReference type="ARBA" id="ARBA00004651"/>
    </source>
</evidence>
<dbReference type="RefSeq" id="WP_125569923.1">
    <property type="nucleotide sequence ID" value="NZ_AP019307.1"/>
</dbReference>
<dbReference type="Pfam" id="PF03788">
    <property type="entry name" value="LrgA"/>
    <property type="match status" value="1"/>
</dbReference>
<sequence>MINGLFWLLGCQVLGEIGVRLLHLSIPGPVLGMAILFALLSWRRPRASASVFRASDGLIKHLQLLFIPAGVGIVTMFGQIGHAPLPLLGGLLVSWIAGLTVVGWLASWVLRLTERTSR</sequence>
<name>A0A3G9J1V6_9ACTN</name>
<reference evidence="7 8" key="1">
    <citation type="submission" date="2018-11" db="EMBL/GenBank/DDBJ databases">
        <title>Complete genome sequence of Nocardioides baekrokdamisoli strain KCTC 39748.</title>
        <authorList>
            <person name="Kang S.W."/>
            <person name="Lee K.C."/>
            <person name="Kim K.K."/>
            <person name="Kim J.S."/>
            <person name="Kim D.S."/>
            <person name="Ko S.H."/>
            <person name="Yang S.H."/>
            <person name="Shin Y.K."/>
            <person name="Lee J.S."/>
        </authorList>
    </citation>
    <scope>NUCLEOTIDE SEQUENCE [LARGE SCALE GENOMIC DNA]</scope>
    <source>
        <strain evidence="7 8">KCTC 39748</strain>
    </source>
</reference>
<dbReference type="KEGG" id="nbe:Back2_29400"/>
<proteinExistence type="predicted"/>
<evidence type="ECO:0000256" key="5">
    <source>
        <dbReference type="ARBA" id="ARBA00023136"/>
    </source>
</evidence>